<dbReference type="EMBL" id="JANPWB010000002">
    <property type="protein sequence ID" value="KAJ1208970.1"/>
    <property type="molecule type" value="Genomic_DNA"/>
</dbReference>
<feature type="compositionally biased region" description="Polar residues" evidence="1">
    <location>
        <begin position="234"/>
        <end position="243"/>
    </location>
</feature>
<dbReference type="AlphaFoldDB" id="A0AAV7W4R1"/>
<gene>
    <name evidence="2" type="ORF">NDU88_004349</name>
</gene>
<protein>
    <submittedName>
        <fullName evidence="2">Uncharacterized protein</fullName>
    </submittedName>
</protein>
<feature type="compositionally biased region" description="Polar residues" evidence="1">
    <location>
        <begin position="309"/>
        <end position="336"/>
    </location>
</feature>
<accession>A0AAV7W4R1</accession>
<feature type="compositionally biased region" description="Basic and acidic residues" evidence="1">
    <location>
        <begin position="24"/>
        <end position="34"/>
    </location>
</feature>
<keyword evidence="3" id="KW-1185">Reference proteome</keyword>
<feature type="region of interest" description="Disordered" evidence="1">
    <location>
        <begin position="24"/>
        <end position="47"/>
    </location>
</feature>
<dbReference type="Proteomes" id="UP001066276">
    <property type="component" value="Chromosome 1_2"/>
</dbReference>
<reference evidence="2" key="1">
    <citation type="journal article" date="2022" name="bioRxiv">
        <title>Sequencing and chromosome-scale assembly of the giantPleurodeles waltlgenome.</title>
        <authorList>
            <person name="Brown T."/>
            <person name="Elewa A."/>
            <person name="Iarovenko S."/>
            <person name="Subramanian E."/>
            <person name="Araus A.J."/>
            <person name="Petzold A."/>
            <person name="Susuki M."/>
            <person name="Suzuki K.-i.T."/>
            <person name="Hayashi T."/>
            <person name="Toyoda A."/>
            <person name="Oliveira C."/>
            <person name="Osipova E."/>
            <person name="Leigh N.D."/>
            <person name="Simon A."/>
            <person name="Yun M.H."/>
        </authorList>
    </citation>
    <scope>NUCLEOTIDE SEQUENCE</scope>
    <source>
        <strain evidence="2">20211129_DDA</strain>
        <tissue evidence="2">Liver</tissue>
    </source>
</reference>
<evidence type="ECO:0000256" key="1">
    <source>
        <dbReference type="SAM" id="MobiDB-lite"/>
    </source>
</evidence>
<comment type="caution">
    <text evidence="2">The sequence shown here is derived from an EMBL/GenBank/DDBJ whole genome shotgun (WGS) entry which is preliminary data.</text>
</comment>
<feature type="region of interest" description="Disordered" evidence="1">
    <location>
        <begin position="307"/>
        <end position="336"/>
    </location>
</feature>
<organism evidence="2 3">
    <name type="scientific">Pleurodeles waltl</name>
    <name type="common">Iberian ribbed newt</name>
    <dbReference type="NCBI Taxonomy" id="8319"/>
    <lineage>
        <taxon>Eukaryota</taxon>
        <taxon>Metazoa</taxon>
        <taxon>Chordata</taxon>
        <taxon>Craniata</taxon>
        <taxon>Vertebrata</taxon>
        <taxon>Euteleostomi</taxon>
        <taxon>Amphibia</taxon>
        <taxon>Batrachia</taxon>
        <taxon>Caudata</taxon>
        <taxon>Salamandroidea</taxon>
        <taxon>Salamandridae</taxon>
        <taxon>Pleurodelinae</taxon>
        <taxon>Pleurodeles</taxon>
    </lineage>
</organism>
<name>A0AAV7W4R1_PLEWA</name>
<sequence>MAKSRVGPEPFYLHLKDQGARWCRRSGEARKPRPPEPSTKPLLHPPSLRNAVLQQRGFPLSEEPSRCRLDKGLPLLPRRRTSGRGGSWLFGLLGDRRDAIRRGQHSALSRLNRVQKWGAKTTRIGKDKGEAAGANKRRTSITGKAAGNNVSGSLRDAKTGNSNTPPSETRPIGKNQSTITAFLACGVQDSLPAHITPSLESKVLGVETPLPCAGIETEDSNKEISEKIPGLSGLRQSQIQQSDQNEESELQNKEGAIKASGPALEKDDLTIPLGNGKKWDKVVGKEPQLMDWGKDCSDKFYSLTEESDLSNVDRSFSESVGSETSEAGNKSPSNELTVRQYRQRKMVRICPGSQEGVENAASMSGRTLKWDYSGIGLIGIPTSGSQGLVNEKTDIGASAGGPGNAFTMGTEAGILQSIYNSIKELQTETRIESRRARIATKRLQGTVRKVAKSCTEIEAKLCSMEERIVAVEEDIRGSARDRLNYMQLCFFVEKRYPHDIVEG</sequence>
<evidence type="ECO:0000313" key="3">
    <source>
        <dbReference type="Proteomes" id="UP001066276"/>
    </source>
</evidence>
<feature type="region of interest" description="Disordered" evidence="1">
    <location>
        <begin position="230"/>
        <end position="271"/>
    </location>
</feature>
<evidence type="ECO:0000313" key="2">
    <source>
        <dbReference type="EMBL" id="KAJ1208970.1"/>
    </source>
</evidence>
<proteinExistence type="predicted"/>
<feature type="region of interest" description="Disordered" evidence="1">
    <location>
        <begin position="128"/>
        <end position="173"/>
    </location>
</feature>